<keyword evidence="7" id="KW-1185">Reference proteome</keyword>
<evidence type="ECO:0000313" key="6">
    <source>
        <dbReference type="EMBL" id="WWT34769.1"/>
    </source>
</evidence>
<dbReference type="Gene3D" id="3.40.50.300">
    <property type="entry name" value="P-loop containing nucleotide triphosphate hydrolases"/>
    <property type="match status" value="1"/>
</dbReference>
<sequence>MIAACIRASTDEKPILILTHTNAGVAALRGRLDAAGVLRTRYRITTIDGWAMRLVGTFPQRSEQHTNILKLKNPGTDYPALRAGALAIINGQHLSGVIDATYSRLVVDEYQDCIVQQHGMIAQLSELLPTCVLGDDMQAIFGWGTNVLVDWSNAVEASFPPIGQLSTPWRWDNAGAPRLGQWLLWARSALQTGTPIDLRSAPDEVTWMQISGPDDIQTLTRAAYAASPVADGGALIICDSRRPNRHRDIASRVKGAVVVENADLSDFIRFAERFDFDAPSATDDLIDFAASTLTGVGAGQLKQRLVSLLAGRAQKAPTEVEEAAIAFSKNPVPIAAVELLVEINKQAGVSPLRPAILRAAIQALNGCVYKADFYEMAVRAREQSRVLGRSVPRRAVGSTLLLKGLEADISVVLDTDVLDARNLYVALTRGSRRLVVCSTSPVLQR</sequence>
<dbReference type="Proteomes" id="UP001369958">
    <property type="component" value="Plasmid unnamed"/>
</dbReference>
<keyword evidence="6" id="KW-0614">Plasmid</keyword>
<evidence type="ECO:0000256" key="2">
    <source>
        <dbReference type="ARBA" id="ARBA00022801"/>
    </source>
</evidence>
<protein>
    <submittedName>
        <fullName evidence="6">UvrD-helicase domain-containing protein</fullName>
    </submittedName>
</protein>
<feature type="domain" description="UvrD-like helicase ATP-binding" evidence="5">
    <location>
        <begin position="92"/>
        <end position="143"/>
    </location>
</feature>
<evidence type="ECO:0000256" key="1">
    <source>
        <dbReference type="ARBA" id="ARBA00022741"/>
    </source>
</evidence>
<keyword evidence="1" id="KW-0547">Nucleotide-binding</keyword>
<keyword evidence="2" id="KW-0378">Hydrolase</keyword>
<evidence type="ECO:0000259" key="5">
    <source>
        <dbReference type="Pfam" id="PF00580"/>
    </source>
</evidence>
<gene>
    <name evidence="6" type="ORF">V6617_18690</name>
</gene>
<dbReference type="InterPro" id="IPR027417">
    <property type="entry name" value="P-loop_NTPase"/>
</dbReference>
<dbReference type="SUPFAM" id="SSF52540">
    <property type="entry name" value="P-loop containing nucleoside triphosphate hydrolases"/>
    <property type="match status" value="1"/>
</dbReference>
<evidence type="ECO:0000256" key="3">
    <source>
        <dbReference type="ARBA" id="ARBA00022806"/>
    </source>
</evidence>
<reference evidence="6 7" key="1">
    <citation type="submission" date="2024-02" db="EMBL/GenBank/DDBJ databases">
        <title>Complete genome sequence of Pelagibacterium nitratireducens ZH15.</title>
        <authorList>
            <person name="Zhao L.H."/>
        </authorList>
    </citation>
    <scope>NUCLEOTIDE SEQUENCE [LARGE SCALE GENOMIC DNA]</scope>
    <source>
        <strain evidence="6 7">ZH15</strain>
        <plasmid evidence="6 7">unnamed</plasmid>
    </source>
</reference>
<dbReference type="InterPro" id="IPR014016">
    <property type="entry name" value="UvrD-like_ATP-bd"/>
</dbReference>
<evidence type="ECO:0000313" key="7">
    <source>
        <dbReference type="Proteomes" id="UP001369958"/>
    </source>
</evidence>
<accession>A0ABZ2I611</accession>
<name>A0ABZ2I611_9HYPH</name>
<dbReference type="Pfam" id="PF00580">
    <property type="entry name" value="UvrD-helicase"/>
    <property type="match status" value="1"/>
</dbReference>
<geneLocation type="plasmid" evidence="6 7">
    <name>unnamed</name>
</geneLocation>
<keyword evidence="4" id="KW-0067">ATP-binding</keyword>
<dbReference type="RefSeq" id="WP_338610866.1">
    <property type="nucleotide sequence ID" value="NZ_CP146276.1"/>
</dbReference>
<dbReference type="EMBL" id="CP146276">
    <property type="protein sequence ID" value="WWT34769.1"/>
    <property type="molecule type" value="Genomic_DNA"/>
</dbReference>
<proteinExistence type="predicted"/>
<evidence type="ECO:0000256" key="4">
    <source>
        <dbReference type="ARBA" id="ARBA00022840"/>
    </source>
</evidence>
<keyword evidence="3" id="KW-0347">Helicase</keyword>
<organism evidence="6 7">
    <name type="scientific">Pelagibacterium nitratireducens</name>
    <dbReference type="NCBI Taxonomy" id="1046114"/>
    <lineage>
        <taxon>Bacteria</taxon>
        <taxon>Pseudomonadati</taxon>
        <taxon>Pseudomonadota</taxon>
        <taxon>Alphaproteobacteria</taxon>
        <taxon>Hyphomicrobiales</taxon>
        <taxon>Devosiaceae</taxon>
        <taxon>Pelagibacterium</taxon>
    </lineage>
</organism>